<sequence>MESSPDIPPNPEDSLESLEPDRAFLALTTRQRDWLMTVAYLHLEQHKPDRACVLLRLVYRAFPEDSEVQRCLALAELLAGFPVAAARAATRAFKQSDGPLRVPVGLVFAKALWEQGKHEAARDFLASLLTDERR</sequence>
<dbReference type="SUPFAM" id="SSF48452">
    <property type="entry name" value="TPR-like"/>
    <property type="match status" value="1"/>
</dbReference>
<evidence type="ECO:0000313" key="2">
    <source>
        <dbReference type="Proteomes" id="UP000321577"/>
    </source>
</evidence>
<gene>
    <name evidence="1" type="ORF">BGE01nite_30100</name>
</gene>
<reference evidence="1 2" key="1">
    <citation type="submission" date="2019-07" db="EMBL/GenBank/DDBJ databases">
        <title>Whole genome shotgun sequence of Brevifollis gellanilyticus NBRC 108608.</title>
        <authorList>
            <person name="Hosoyama A."/>
            <person name="Uohara A."/>
            <person name="Ohji S."/>
            <person name="Ichikawa N."/>
        </authorList>
    </citation>
    <scope>NUCLEOTIDE SEQUENCE [LARGE SCALE GENOMIC DNA]</scope>
    <source>
        <strain evidence="1 2">NBRC 108608</strain>
    </source>
</reference>
<dbReference type="EMBL" id="BKAG01000020">
    <property type="protein sequence ID" value="GEP43719.1"/>
    <property type="molecule type" value="Genomic_DNA"/>
</dbReference>
<name>A0A512MAG5_9BACT</name>
<protein>
    <submittedName>
        <fullName evidence="1">Uncharacterized protein</fullName>
    </submittedName>
</protein>
<dbReference type="Gene3D" id="1.25.40.10">
    <property type="entry name" value="Tetratricopeptide repeat domain"/>
    <property type="match status" value="1"/>
</dbReference>
<dbReference type="AlphaFoldDB" id="A0A512MAG5"/>
<evidence type="ECO:0000313" key="1">
    <source>
        <dbReference type="EMBL" id="GEP43719.1"/>
    </source>
</evidence>
<organism evidence="1 2">
    <name type="scientific">Brevifollis gellanilyticus</name>
    <dbReference type="NCBI Taxonomy" id="748831"/>
    <lineage>
        <taxon>Bacteria</taxon>
        <taxon>Pseudomonadati</taxon>
        <taxon>Verrucomicrobiota</taxon>
        <taxon>Verrucomicrobiia</taxon>
        <taxon>Verrucomicrobiales</taxon>
        <taxon>Verrucomicrobiaceae</taxon>
    </lineage>
</organism>
<dbReference type="RefSeq" id="WP_146851292.1">
    <property type="nucleotide sequence ID" value="NZ_BKAG01000020.1"/>
</dbReference>
<keyword evidence="2" id="KW-1185">Reference proteome</keyword>
<dbReference type="Proteomes" id="UP000321577">
    <property type="component" value="Unassembled WGS sequence"/>
</dbReference>
<proteinExistence type="predicted"/>
<dbReference type="OrthoDB" id="195369at2"/>
<comment type="caution">
    <text evidence="1">The sequence shown here is derived from an EMBL/GenBank/DDBJ whole genome shotgun (WGS) entry which is preliminary data.</text>
</comment>
<accession>A0A512MAG5</accession>
<dbReference type="InterPro" id="IPR011990">
    <property type="entry name" value="TPR-like_helical_dom_sf"/>
</dbReference>